<dbReference type="PANTHER" id="PTHR47354">
    <property type="entry name" value="NADH OXIDOREDUCTASE HCR"/>
    <property type="match status" value="1"/>
</dbReference>
<keyword evidence="2" id="KW-0479">Metal-binding</keyword>
<dbReference type="PRINTS" id="PR00406">
    <property type="entry name" value="CYTB5RDTASE"/>
</dbReference>
<dbReference type="PRINTS" id="PR00371">
    <property type="entry name" value="FPNCR"/>
</dbReference>
<proteinExistence type="predicted"/>
<dbReference type="InterPro" id="IPR017927">
    <property type="entry name" value="FAD-bd_FR_type"/>
</dbReference>
<dbReference type="InterPro" id="IPR001433">
    <property type="entry name" value="OxRdtase_FAD/NAD-bd"/>
</dbReference>
<keyword evidence="2" id="KW-0001">2Fe-2S</keyword>
<feature type="domain" description="FAD-binding FR-type" evidence="4">
    <location>
        <begin position="12"/>
        <end position="113"/>
    </location>
</feature>
<dbReference type="SUPFAM" id="SSF63380">
    <property type="entry name" value="Riboflavin synthase domain-like"/>
    <property type="match status" value="1"/>
</dbReference>
<dbReference type="InterPro" id="IPR050415">
    <property type="entry name" value="MRET"/>
</dbReference>
<comment type="cofactor">
    <cofactor evidence="1">
        <name>FAD</name>
        <dbReference type="ChEBI" id="CHEBI:57692"/>
    </cofactor>
</comment>
<gene>
    <name evidence="5" type="ORF">Q8791_06500</name>
</gene>
<name>A0ABU7K3P2_9ACTN</name>
<evidence type="ECO:0000256" key="1">
    <source>
        <dbReference type="ARBA" id="ARBA00001974"/>
    </source>
</evidence>
<dbReference type="Pfam" id="PF00970">
    <property type="entry name" value="FAD_binding_6"/>
    <property type="match status" value="1"/>
</dbReference>
<evidence type="ECO:0000313" key="5">
    <source>
        <dbReference type="EMBL" id="MEE2036866.1"/>
    </source>
</evidence>
<dbReference type="Pfam" id="PF00175">
    <property type="entry name" value="NAD_binding_1"/>
    <property type="match status" value="1"/>
</dbReference>
<dbReference type="InterPro" id="IPR017938">
    <property type="entry name" value="Riboflavin_synthase-like_b-brl"/>
</dbReference>
<dbReference type="EMBL" id="JAUZMY010000004">
    <property type="protein sequence ID" value="MEE2036866.1"/>
    <property type="molecule type" value="Genomic_DNA"/>
</dbReference>
<evidence type="ECO:0000256" key="2">
    <source>
        <dbReference type="ARBA" id="ARBA00022714"/>
    </source>
</evidence>
<dbReference type="Proteomes" id="UP001356095">
    <property type="component" value="Unassembled WGS sequence"/>
</dbReference>
<keyword evidence="3" id="KW-0411">Iron-sulfur</keyword>
<evidence type="ECO:0000259" key="4">
    <source>
        <dbReference type="PROSITE" id="PS51384"/>
    </source>
</evidence>
<sequence>MARAALPGRLMVAWRPATLVADRWETDSARTLVLDVPGWPGHRAGQHVDVRLTDEDGYTAQRGYSVASADEGERVELTVQRVEGGEVSPYLVDVFAPGDAVEVRGPLGGWFVWDAKSPDPVVLVGGGSGVVPLMAMVRERRRVGSRALFRVLYSVRTPEDRYFRGELGVHRPGDGGVDVFVAYTRRAPEGSPRAPGRLGAAELNTHGFPAEFAPVCYVCGPTGFVEAASDVLVALGHDPRRVRTERFGSGGGA</sequence>
<keyword evidence="2" id="KW-0408">Iron</keyword>
<dbReference type="SUPFAM" id="SSF52343">
    <property type="entry name" value="Ferredoxin reductase-like, C-terminal NADP-linked domain"/>
    <property type="match status" value="1"/>
</dbReference>
<organism evidence="5 6">
    <name type="scientific">Nocardiopsis codii</name>
    <dbReference type="NCBI Taxonomy" id="3065942"/>
    <lineage>
        <taxon>Bacteria</taxon>
        <taxon>Bacillati</taxon>
        <taxon>Actinomycetota</taxon>
        <taxon>Actinomycetes</taxon>
        <taxon>Streptosporangiales</taxon>
        <taxon>Nocardiopsidaceae</taxon>
        <taxon>Nocardiopsis</taxon>
    </lineage>
</organism>
<reference evidence="5 6" key="1">
    <citation type="submission" date="2023-08" db="EMBL/GenBank/DDBJ databases">
        <authorList>
            <person name="Girao M."/>
            <person name="Carvalho M.F."/>
        </authorList>
    </citation>
    <scope>NUCLEOTIDE SEQUENCE [LARGE SCALE GENOMIC DNA]</scope>
    <source>
        <strain evidence="5 6">CT-R113</strain>
    </source>
</reference>
<dbReference type="Gene3D" id="3.40.50.80">
    <property type="entry name" value="Nucleotide-binding domain of ferredoxin-NADP reductase (FNR) module"/>
    <property type="match status" value="1"/>
</dbReference>
<comment type="caution">
    <text evidence="5">The sequence shown here is derived from an EMBL/GenBank/DDBJ whole genome shotgun (WGS) entry which is preliminary data.</text>
</comment>
<dbReference type="PANTHER" id="PTHR47354:SF5">
    <property type="entry name" value="PROTEIN RFBI"/>
    <property type="match status" value="1"/>
</dbReference>
<dbReference type="InterPro" id="IPR001709">
    <property type="entry name" value="Flavoprot_Pyr_Nucl_cyt_Rdtase"/>
</dbReference>
<evidence type="ECO:0000256" key="3">
    <source>
        <dbReference type="ARBA" id="ARBA00023014"/>
    </source>
</evidence>
<dbReference type="InterPro" id="IPR039261">
    <property type="entry name" value="FNR_nucleotide-bd"/>
</dbReference>
<dbReference type="PROSITE" id="PS51384">
    <property type="entry name" value="FAD_FR"/>
    <property type="match status" value="1"/>
</dbReference>
<keyword evidence="6" id="KW-1185">Reference proteome</keyword>
<evidence type="ECO:0000313" key="6">
    <source>
        <dbReference type="Proteomes" id="UP001356095"/>
    </source>
</evidence>
<protein>
    <submittedName>
        <fullName evidence="5">FAD-binding oxidoreductase</fullName>
    </submittedName>
</protein>
<dbReference type="InterPro" id="IPR008333">
    <property type="entry name" value="Cbr1-like_FAD-bd_dom"/>
</dbReference>
<dbReference type="Gene3D" id="2.40.30.10">
    <property type="entry name" value="Translation factors"/>
    <property type="match status" value="1"/>
</dbReference>
<accession>A0ABU7K3P2</accession>